<evidence type="ECO:0000256" key="7">
    <source>
        <dbReference type="ARBA" id="ARBA00022884"/>
    </source>
</evidence>
<keyword evidence="8" id="KW-0695">RNA-directed DNA polymerase</keyword>
<evidence type="ECO:0000256" key="2">
    <source>
        <dbReference type="ARBA" id="ARBA00022679"/>
    </source>
</evidence>
<dbReference type="Pfam" id="PF00665">
    <property type="entry name" value="rve"/>
    <property type="match status" value="1"/>
</dbReference>
<dbReference type="PROSITE" id="PS50994">
    <property type="entry name" value="INTEGRASE"/>
    <property type="match status" value="1"/>
</dbReference>
<dbReference type="GO" id="GO:0003723">
    <property type="term" value="F:RNA binding"/>
    <property type="evidence" value="ECO:0007669"/>
    <property type="project" value="UniProtKB-KW"/>
</dbReference>
<feature type="region of interest" description="Disordered" evidence="9">
    <location>
        <begin position="553"/>
        <end position="612"/>
    </location>
</feature>
<feature type="region of interest" description="Disordered" evidence="9">
    <location>
        <begin position="368"/>
        <end position="390"/>
    </location>
</feature>
<evidence type="ECO:0000256" key="1">
    <source>
        <dbReference type="ARBA" id="ARBA00012493"/>
    </source>
</evidence>
<protein>
    <recommendedName>
        <fullName evidence="1">RNA-directed DNA polymerase</fullName>
        <ecNumber evidence="1">2.7.7.49</ecNumber>
    </recommendedName>
</protein>
<dbReference type="Gene3D" id="3.30.420.10">
    <property type="entry name" value="Ribonuclease H-like superfamily/Ribonuclease H"/>
    <property type="match status" value="1"/>
</dbReference>
<dbReference type="OrthoDB" id="5153223at2759"/>
<dbReference type="SUPFAM" id="SSF56672">
    <property type="entry name" value="DNA/RNA polymerases"/>
    <property type="match status" value="1"/>
</dbReference>
<proteinExistence type="predicted"/>
<dbReference type="PANTHER" id="PTHR37984">
    <property type="entry name" value="PROTEIN CBG26694"/>
    <property type="match status" value="1"/>
</dbReference>
<dbReference type="GO" id="GO:0005634">
    <property type="term" value="C:nucleus"/>
    <property type="evidence" value="ECO:0007669"/>
    <property type="project" value="UniProtKB-ARBA"/>
</dbReference>
<reference evidence="11 12" key="1">
    <citation type="submission" date="2018-03" db="EMBL/GenBank/DDBJ databases">
        <authorList>
            <person name="Guldener U."/>
        </authorList>
    </citation>
    <scope>NUCLEOTIDE SEQUENCE [LARGE SCALE GENOMIC DNA]</scope>
    <source>
        <strain evidence="11 12">NBRC100155</strain>
    </source>
</reference>
<dbReference type="PANTHER" id="PTHR37984:SF5">
    <property type="entry name" value="PROTEIN NYNRIN-LIKE"/>
    <property type="match status" value="1"/>
</dbReference>
<evidence type="ECO:0000313" key="11">
    <source>
        <dbReference type="EMBL" id="SPO19798.1"/>
    </source>
</evidence>
<dbReference type="InterPro" id="IPR050951">
    <property type="entry name" value="Retrovirus_Pol_polyprotein"/>
</dbReference>
<dbReference type="InterPro" id="IPR043502">
    <property type="entry name" value="DNA/RNA_pol_sf"/>
</dbReference>
<accession>A0A5C3DP12</accession>
<feature type="region of interest" description="Disordered" evidence="9">
    <location>
        <begin position="464"/>
        <end position="503"/>
    </location>
</feature>
<dbReference type="Gene3D" id="2.40.70.10">
    <property type="entry name" value="Acid Proteases"/>
    <property type="match status" value="1"/>
</dbReference>
<dbReference type="GO" id="GO:0015074">
    <property type="term" value="P:DNA integration"/>
    <property type="evidence" value="ECO:0007669"/>
    <property type="project" value="InterPro"/>
</dbReference>
<evidence type="ECO:0000256" key="9">
    <source>
        <dbReference type="SAM" id="MobiDB-lite"/>
    </source>
</evidence>
<dbReference type="SUPFAM" id="SSF53098">
    <property type="entry name" value="Ribonuclease H-like"/>
    <property type="match status" value="1"/>
</dbReference>
<dbReference type="InterPro" id="IPR001584">
    <property type="entry name" value="Integrase_cat-core"/>
</dbReference>
<dbReference type="InterPro" id="IPR041373">
    <property type="entry name" value="RT_RNaseH"/>
</dbReference>
<evidence type="ECO:0000256" key="5">
    <source>
        <dbReference type="ARBA" id="ARBA00022759"/>
    </source>
</evidence>
<dbReference type="EMBL" id="OOIN01000001">
    <property type="protein sequence ID" value="SPO19798.1"/>
    <property type="molecule type" value="Genomic_DNA"/>
</dbReference>
<dbReference type="InterPro" id="IPR043128">
    <property type="entry name" value="Rev_trsase/Diguanyl_cyclase"/>
</dbReference>
<keyword evidence="5" id="KW-0255">Endonuclease</keyword>
<keyword evidence="4" id="KW-0540">Nuclease</keyword>
<name>A0A5C3DP12_9BASI</name>
<dbReference type="CDD" id="cd00303">
    <property type="entry name" value="retropepsin_like"/>
    <property type="match status" value="1"/>
</dbReference>
<keyword evidence="3" id="KW-0548">Nucleotidyltransferase</keyword>
<feature type="compositionally biased region" description="Low complexity" evidence="9">
    <location>
        <begin position="665"/>
        <end position="680"/>
    </location>
</feature>
<evidence type="ECO:0000313" key="12">
    <source>
        <dbReference type="Proteomes" id="UP000324022"/>
    </source>
</evidence>
<feature type="region of interest" description="Disordered" evidence="9">
    <location>
        <begin position="273"/>
        <end position="311"/>
    </location>
</feature>
<evidence type="ECO:0000256" key="6">
    <source>
        <dbReference type="ARBA" id="ARBA00022801"/>
    </source>
</evidence>
<feature type="compositionally biased region" description="Low complexity" evidence="9">
    <location>
        <begin position="590"/>
        <end position="601"/>
    </location>
</feature>
<dbReference type="EC" id="2.7.7.49" evidence="1"/>
<gene>
    <name evidence="11" type="ORF">UTRI_10005</name>
</gene>
<dbReference type="GO" id="GO:0003964">
    <property type="term" value="F:RNA-directed DNA polymerase activity"/>
    <property type="evidence" value="ECO:0007669"/>
    <property type="project" value="UniProtKB-KW"/>
</dbReference>
<dbReference type="InterPro" id="IPR036397">
    <property type="entry name" value="RNaseH_sf"/>
</dbReference>
<dbReference type="Pfam" id="PF00078">
    <property type="entry name" value="RVT_1"/>
    <property type="match status" value="1"/>
</dbReference>
<dbReference type="Pfam" id="PF17917">
    <property type="entry name" value="RT_RNaseH"/>
    <property type="match status" value="1"/>
</dbReference>
<feature type="compositionally biased region" description="Low complexity" evidence="9">
    <location>
        <begin position="634"/>
        <end position="645"/>
    </location>
</feature>
<sequence>MQPLKPDPFGSSSPLSSPPPSSDKPLPSSSPIPTITKRFALLSMSASPTYPTGTALPMSPPEFSGDAAGVDAKVWLKRFERYCLISNIDSTSARKVTYFETFLIGAAEDWFATLPEDVRTNYDSLKTAFLAQYAGLSQPEETPASRYQLYLAAVRNKKTVEDLRDGDAWRKWLSDVLILSNKVDTRYAPEELKTADFWASLPSELKTHLGSQPSTVLNAVNACRSLPITVYDEIIAEHDAALKREKDLESRLTSRYDASQAELIRLLNNLRRQNALPPSPPEEKRARFDTPNGTSILPRPRAPSTDVSKIPQYSFTDNEEGHRQYEEALKKYHQEHSRVNISPPAWWAYPITPGTEKPARAKLSQGLCESSAGTGKHLRPANLGDPPRSAVDATTGPITASHYTCTTDNLNHTLESMQTLLPSSNPSPKSCGSHFVFDQPDPVLSTRCTTELCKTAQVAFEVSDSSPTSHVRQEQPSSPTVSARKGVSPLAGAGTAKGTMPPSIAEGRVSLATDQEGGCTLADDVRGKSTLLDVQCSRSDSFRSDSTVPVSFLQTSSVPPTRSPFPSSGKGDFIGDNQSDAMRAKMPKHSTTSTSSTSSTSMRSKIHETSIASKELLTSSVSATSTTTTAIVNTESTSSESAAEAKVGQIARSPSPMTPPPPAFPLSKPSVPSPTSTPATRGRTKRPKVDLRSLRDRAYQHRSHFFSLQVQLHHPTDEELTCEALAGLDEGAMVNVMSASMAASLDLELVPTDIYLRMANGQAVQSHGRVKVHASVQDIDLKYTVPVEVEFEVMPSSAERLLLGRPWKVKAGALHFYELDVMFLPQNDRSSVFQHWSRIIPKHPYANVAELEILCNESTISDVASLNIYDEDLTREIEDTCDDHIDLVPDLEEFVDMTTRSAHSVHFDIPVEQHELEKLQHRLPVVDNDPSYINRRSRIRQMFRPYRVSGKADDDSKERAERVVQALVARFGNVGTGAQRRHLIDLLRAKHLAFAESTAECKQNRMVICDPILTRPPPVTKKRSGIQALSPPQKEFLHAKVRELMDHGFMVKVPPDEVLWVSETRIVPKPTSEIDSNVSLDELRLQANAALKAAGLEYDKSLPPPAPSTIDTTTTKAAESRYRLVHNYAPINSYMKDTSFIPGDIEVKATKLSGKQFLFKGDGCAGFFIMANSRLATLLSVTYVEDFGFVGYTVMPFGFKVGPTLYYRFITTAFGDIFNRDSDFWMDDVATGHQDFDAYFLWLRTFLDRAIDTGFTLSVQKCQFMHENITFCGQLVGKDGIRADPARLKAILNWPVPKTVRDIMVFRGVCSYLRSKVPNFAKVFAPLDTLTTNVDNYDAKLDDRWTKEYNDAFLRVKNALVNARVLKEPRYDRPFVVQSDWSAEGIGAVLLQEHTMQKGSDGQWFLISDPQPSSPNKSHQRQVVFPIAYASKKCSPSESRYSAHLGELVAAKFALTRFAPFTFGQPIILVTDCMALRDILRSDKMPAAHARWREQLLAHNIIKVEHCAGRRHGLAHGLSHRPYTDDEVNDAHENVLPNDRDLLACDLNLVLSDVQPAGSSDLSPLAFDLPESAQRLAERYLTVDEEAGPLLKRFEGDELEPVIRFLLLLEMPSTTAQRDKVKRMRRYKLIDGKLSYVQDDKILDAILRKEGYDRLVKAHELAHMGVNMLVSKLYGPRNRSFLDPIIVSSPMETWAMDFVSLPTSHGKSKLLVIVNYFSRFLWAFPLAQARGQDVVRCLTTLRDHLAVLPKTIISDGGSHFDCAEVYDFLDNNDVGHHITPAYAPWVNGLVERNNGLIIQGLRKLCASATSASSTRFPWLDQLSAVIRELNTRPIPDLSNLSPTELLFGYVLKDRKSSRVESPTTNEVHLQRAFIDTRRVDALSTYEAAQAKQTEKSRPRRLGTPIEIGDLVLRHQTVYESTYSTQAKLAPKWMGPYVVMKKQRKSYIIRSLVDGAEERVHLDRLKKYWPSTDIDPMPPTSADDIPTRQAPDEIVSSVLVAEDELRPAEVNLVY</sequence>
<dbReference type="InterPro" id="IPR021109">
    <property type="entry name" value="Peptidase_aspartic_dom_sf"/>
</dbReference>
<feature type="domain" description="Integrase catalytic" evidence="10">
    <location>
        <begin position="1686"/>
        <end position="1850"/>
    </location>
</feature>
<keyword evidence="2" id="KW-0808">Transferase</keyword>
<feature type="region of interest" description="Disordered" evidence="9">
    <location>
        <begin position="634"/>
        <end position="689"/>
    </location>
</feature>
<keyword evidence="6" id="KW-0378">Hydrolase</keyword>
<dbReference type="GO" id="GO:0004519">
    <property type="term" value="F:endonuclease activity"/>
    <property type="evidence" value="ECO:0007669"/>
    <property type="project" value="UniProtKB-KW"/>
</dbReference>
<feature type="compositionally biased region" description="Polar residues" evidence="9">
    <location>
        <begin position="553"/>
        <end position="566"/>
    </location>
</feature>
<feature type="compositionally biased region" description="Polar residues" evidence="9">
    <location>
        <begin position="464"/>
        <end position="481"/>
    </location>
</feature>
<evidence type="ECO:0000259" key="10">
    <source>
        <dbReference type="PROSITE" id="PS50994"/>
    </source>
</evidence>
<dbReference type="Proteomes" id="UP000324022">
    <property type="component" value="Unassembled WGS sequence"/>
</dbReference>
<dbReference type="InterPro" id="IPR000477">
    <property type="entry name" value="RT_dom"/>
</dbReference>
<keyword evidence="7" id="KW-0694">RNA-binding</keyword>
<feature type="region of interest" description="Disordered" evidence="9">
    <location>
        <begin position="1"/>
        <end position="31"/>
    </location>
</feature>
<evidence type="ECO:0000256" key="8">
    <source>
        <dbReference type="ARBA" id="ARBA00022918"/>
    </source>
</evidence>
<dbReference type="GO" id="GO:0016787">
    <property type="term" value="F:hydrolase activity"/>
    <property type="evidence" value="ECO:0007669"/>
    <property type="project" value="UniProtKB-KW"/>
</dbReference>
<dbReference type="InterPro" id="IPR012337">
    <property type="entry name" value="RNaseH-like_sf"/>
</dbReference>
<evidence type="ECO:0000256" key="4">
    <source>
        <dbReference type="ARBA" id="ARBA00022722"/>
    </source>
</evidence>
<organism evidence="11 12">
    <name type="scientific">Ustilago trichophora</name>
    <dbReference type="NCBI Taxonomy" id="86804"/>
    <lineage>
        <taxon>Eukaryota</taxon>
        <taxon>Fungi</taxon>
        <taxon>Dikarya</taxon>
        <taxon>Basidiomycota</taxon>
        <taxon>Ustilaginomycotina</taxon>
        <taxon>Ustilaginomycetes</taxon>
        <taxon>Ustilaginales</taxon>
        <taxon>Ustilaginaceae</taxon>
        <taxon>Ustilago</taxon>
    </lineage>
</organism>
<keyword evidence="12" id="KW-1185">Reference proteome</keyword>
<evidence type="ECO:0000256" key="3">
    <source>
        <dbReference type="ARBA" id="ARBA00022695"/>
    </source>
</evidence>
<dbReference type="Gene3D" id="3.30.70.270">
    <property type="match status" value="2"/>
</dbReference>